<organism evidence="2 3">
    <name type="scientific">Actinocorallia herbida</name>
    <dbReference type="NCBI Taxonomy" id="58109"/>
    <lineage>
        <taxon>Bacteria</taxon>
        <taxon>Bacillati</taxon>
        <taxon>Actinomycetota</taxon>
        <taxon>Actinomycetes</taxon>
        <taxon>Streptosporangiales</taxon>
        <taxon>Thermomonosporaceae</taxon>
        <taxon>Actinocorallia</taxon>
    </lineage>
</organism>
<sequence>MTDQPGNVLEEAFKLFEAVRRRVGDDRAGGGGGGDVWSEAVREERTESTCPHNCPACRAMEAAKAHGPEVLGHVVDAGQALFAAFQEAVAGYERTRSSRPEDAAGTWRAERAPREGERPSGGDDPQDIG</sequence>
<gene>
    <name evidence="2" type="ORF">EDD29_1354</name>
</gene>
<feature type="compositionally biased region" description="Basic and acidic residues" evidence="1">
    <location>
        <begin position="93"/>
        <end position="121"/>
    </location>
</feature>
<evidence type="ECO:0000256" key="1">
    <source>
        <dbReference type="SAM" id="MobiDB-lite"/>
    </source>
</evidence>
<evidence type="ECO:0000313" key="2">
    <source>
        <dbReference type="EMBL" id="ROO83845.1"/>
    </source>
</evidence>
<accession>A0A3N1CRL6</accession>
<dbReference type="Proteomes" id="UP000272400">
    <property type="component" value="Unassembled WGS sequence"/>
</dbReference>
<dbReference type="AlphaFoldDB" id="A0A3N1CRL6"/>
<dbReference type="RefSeq" id="WP_123663301.1">
    <property type="nucleotide sequence ID" value="NZ_RJKE01000001.1"/>
</dbReference>
<proteinExistence type="predicted"/>
<protein>
    <submittedName>
        <fullName evidence="2">Uncharacterized protein</fullName>
    </submittedName>
</protein>
<comment type="caution">
    <text evidence="2">The sequence shown here is derived from an EMBL/GenBank/DDBJ whole genome shotgun (WGS) entry which is preliminary data.</text>
</comment>
<keyword evidence="3" id="KW-1185">Reference proteome</keyword>
<dbReference type="OrthoDB" id="3540777at2"/>
<name>A0A3N1CRL6_9ACTN</name>
<feature type="region of interest" description="Disordered" evidence="1">
    <location>
        <begin position="91"/>
        <end position="129"/>
    </location>
</feature>
<feature type="region of interest" description="Disordered" evidence="1">
    <location>
        <begin position="24"/>
        <end position="50"/>
    </location>
</feature>
<reference evidence="2 3" key="1">
    <citation type="submission" date="2018-11" db="EMBL/GenBank/DDBJ databases">
        <title>Sequencing the genomes of 1000 actinobacteria strains.</title>
        <authorList>
            <person name="Klenk H.-P."/>
        </authorList>
    </citation>
    <scope>NUCLEOTIDE SEQUENCE [LARGE SCALE GENOMIC DNA]</scope>
    <source>
        <strain evidence="2 3">DSM 44254</strain>
    </source>
</reference>
<evidence type="ECO:0000313" key="3">
    <source>
        <dbReference type="Proteomes" id="UP000272400"/>
    </source>
</evidence>
<dbReference type="EMBL" id="RJKE01000001">
    <property type="protein sequence ID" value="ROO83845.1"/>
    <property type="molecule type" value="Genomic_DNA"/>
</dbReference>